<dbReference type="InterPro" id="IPR055346">
    <property type="entry name" value="Fe-S_cluster_assembly_SufBD"/>
</dbReference>
<dbReference type="InterPro" id="IPR000825">
    <property type="entry name" value="SUF_FeS_clus_asmbl_SufBD_core"/>
</dbReference>
<protein>
    <recommendedName>
        <fullName evidence="1">SUF system FeS cluster assembly SufBD core domain-containing protein</fullName>
    </recommendedName>
</protein>
<dbReference type="PANTHER" id="PTHR43575:SF1">
    <property type="entry name" value="PROTEIN ABCI7, CHLOROPLASTIC"/>
    <property type="match status" value="1"/>
</dbReference>
<evidence type="ECO:0000313" key="2">
    <source>
        <dbReference type="EMBL" id="KIE63946.1"/>
    </source>
</evidence>
<dbReference type="PANTHER" id="PTHR43575">
    <property type="entry name" value="PROTEIN ABCI7, CHLOROPLASTIC"/>
    <property type="match status" value="1"/>
</dbReference>
<dbReference type="Pfam" id="PF01458">
    <property type="entry name" value="SUFBD_core"/>
    <property type="match status" value="1"/>
</dbReference>
<dbReference type="HOGENOM" id="CLU_626558_0_0_6"/>
<organism evidence="2 3">
    <name type="scientific">Candidatus Riesia pediculischaeffi PTSU</name>
    <dbReference type="NCBI Taxonomy" id="1401651"/>
    <lineage>
        <taxon>Bacteria</taxon>
        <taxon>Pseudomonadati</taxon>
        <taxon>Pseudomonadota</taxon>
        <taxon>Gammaproteobacteria</taxon>
        <taxon>Enterobacterales</taxon>
        <taxon>Enterobacteriaceae</taxon>
        <taxon>Candidatus Riesia</taxon>
    </lineage>
</organism>
<dbReference type="SUPFAM" id="SSF101960">
    <property type="entry name" value="Stabilizer of iron transporter SufD"/>
    <property type="match status" value="1"/>
</dbReference>
<dbReference type="AlphaFoldDB" id="A0A0C1S9J4"/>
<dbReference type="InterPro" id="IPR037284">
    <property type="entry name" value="SUF_FeS_clus_asmbl_SufBD_sf"/>
</dbReference>
<name>A0A0C1S9J4_9ENTR</name>
<reference evidence="2 3" key="1">
    <citation type="journal article" date="2014" name="G3 (Bethesda)">
        <title>Genome sequence of Candidatus Riesia pediculischaeffi, endosymbiont of chimpanzee lice, and genomic comparison of recently acquired endosymbionts from human and chimpanzee lice.</title>
        <authorList>
            <person name="Boyd B.M."/>
            <person name="Allen J.M."/>
            <person name="de Crecy-Lagard V."/>
            <person name="Reed D.L."/>
        </authorList>
    </citation>
    <scope>NUCLEOTIDE SEQUENCE [LARGE SCALE GENOMIC DNA]</scope>
    <source>
        <strain evidence="2 3">PTSU</strain>
    </source>
</reference>
<accession>A0A0C1S9J4</accession>
<comment type="caution">
    <text evidence="2">The sequence shown here is derived from an EMBL/GenBank/DDBJ whole genome shotgun (WGS) entry which is preliminary data.</text>
</comment>
<proteinExistence type="predicted"/>
<gene>
    <name evidence="2" type="ORF">P689_122115</name>
</gene>
<evidence type="ECO:0000313" key="3">
    <source>
        <dbReference type="Proteomes" id="UP000054529"/>
    </source>
</evidence>
<dbReference type="EMBL" id="AWXV01000004">
    <property type="protein sequence ID" value="KIE63946.1"/>
    <property type="molecule type" value="Genomic_DNA"/>
</dbReference>
<sequence>MKKEKEFKIKEILYLEKIKEKILSSLYEKNNVISFRFLMEKDLSFLFKGDMNLDFLKKILEKKYFIEKPSEKNIIKSLQTVESFFKNSLRHHWTLFILNGSIVPNLSNYRDSPYQIKSVPYTDDLSSHISGVVDVEDAFSYLMQLISKKIIYIKSHKNSFPKKTLYIFNIASGSKKNNILNLNYCRYFLKVSQGSKIKIVEIFISIDHFSYFTTRLFTCKIEKNSSLLYNKINLENDHNLHYSYYGSFLKRNSLLQYNDVSLGSKDSQNKVKIYLNGCKSKVVLNNTSLQKNSETNSNHTSVNHVRPFGESEQTYNMISLDESTVDLKNIIHISPESPFSSGKIVNKNLIFGKHSKISSLPQLDIYNKESYCSHEVTIGNIDEELIFYFRSRGISKNKSKEIIIISFFKEILDNIHTEFIKNKILELISKEILKNFS</sequence>
<dbReference type="GO" id="GO:0016226">
    <property type="term" value="P:iron-sulfur cluster assembly"/>
    <property type="evidence" value="ECO:0007669"/>
    <property type="project" value="InterPro"/>
</dbReference>
<dbReference type="Proteomes" id="UP000054529">
    <property type="component" value="Unassembled WGS sequence"/>
</dbReference>
<feature type="domain" description="SUF system FeS cluster assembly SufBD core" evidence="1">
    <location>
        <begin position="181"/>
        <end position="407"/>
    </location>
</feature>
<evidence type="ECO:0000259" key="1">
    <source>
        <dbReference type="Pfam" id="PF01458"/>
    </source>
</evidence>